<name>A0A4C2DZM8_9SACH</name>
<keyword evidence="5" id="KW-1185">Reference proteome</keyword>
<accession>A0A4C2DZM8</accession>
<dbReference type="Pfam" id="PF00076">
    <property type="entry name" value="RRM_1"/>
    <property type="match status" value="1"/>
</dbReference>
<comment type="caution">
    <text evidence="4">The sequence shown here is derived from an EMBL/GenBank/DDBJ whole genome shotgun (WGS) entry which is preliminary data.</text>
</comment>
<dbReference type="GO" id="GO:0005686">
    <property type="term" value="C:U2 snRNP"/>
    <property type="evidence" value="ECO:0007669"/>
    <property type="project" value="TreeGrafter"/>
</dbReference>
<dbReference type="AlphaFoldDB" id="A0A4C2DZM8"/>
<dbReference type="SUPFAM" id="SSF54928">
    <property type="entry name" value="RNA-binding domain, RBD"/>
    <property type="match status" value="1"/>
</dbReference>
<evidence type="ECO:0000313" key="5">
    <source>
        <dbReference type="Proteomes" id="UP000301737"/>
    </source>
</evidence>
<dbReference type="GO" id="GO:0005684">
    <property type="term" value="C:U2-type spliceosomal complex"/>
    <property type="evidence" value="ECO:0007669"/>
    <property type="project" value="TreeGrafter"/>
</dbReference>
<feature type="region of interest" description="Disordered" evidence="2">
    <location>
        <begin position="241"/>
        <end position="267"/>
    </location>
</feature>
<evidence type="ECO:0000256" key="1">
    <source>
        <dbReference type="PROSITE-ProRule" id="PRU00176"/>
    </source>
</evidence>
<dbReference type="GO" id="GO:0003723">
    <property type="term" value="F:RNA binding"/>
    <property type="evidence" value="ECO:0007669"/>
    <property type="project" value="UniProtKB-UniRule"/>
</dbReference>
<feature type="domain" description="RRM" evidence="3">
    <location>
        <begin position="39"/>
        <end position="124"/>
    </location>
</feature>
<dbReference type="InterPro" id="IPR035979">
    <property type="entry name" value="RBD_domain_sf"/>
</dbReference>
<dbReference type="PANTHER" id="PTHR15608:SF0">
    <property type="entry name" value="HIV TAT-SPECIFIC FACTOR 1"/>
    <property type="match status" value="1"/>
</dbReference>
<gene>
    <name evidence="4" type="ORF">ZYGM_004800</name>
</gene>
<protein>
    <recommendedName>
        <fullName evidence="3">RRM domain-containing protein</fullName>
    </recommendedName>
</protein>
<evidence type="ECO:0000313" key="4">
    <source>
        <dbReference type="EMBL" id="GCE97285.1"/>
    </source>
</evidence>
<sequence>MEKDEIELKEKLKDLKQEKLKERRYRKDEGLKEVKISSNAIYVSNLEKQSTTEAQLVDEFSKFGAIKRDQAGVPKCKLYRDDEGKIKGDALIVYARHESVPVAIEMMDEYKLNGFKIKVEVAQFQDKKRKHEGLRDGERSQKVFKHENKEGDVLDSFTVIIGNILDLYEDYHEQELDDIKRDILEGCLEIGPVKNISLDSVVGEAKVDFENEIDARGCCKKINGRYFDGRRLLVYMKGEEEDLPSDYDSQQDQSEDDDLLETEKEKK</sequence>
<keyword evidence="1" id="KW-0694">RNA-binding</keyword>
<dbReference type="Gene3D" id="3.30.70.330">
    <property type="match status" value="2"/>
</dbReference>
<dbReference type="InterPro" id="IPR000504">
    <property type="entry name" value="RRM_dom"/>
</dbReference>
<proteinExistence type="predicted"/>
<evidence type="ECO:0000259" key="3">
    <source>
        <dbReference type="PROSITE" id="PS50102"/>
    </source>
</evidence>
<feature type="domain" description="RRM" evidence="3">
    <location>
        <begin position="157"/>
        <end position="239"/>
    </location>
</feature>
<dbReference type="InterPro" id="IPR034393">
    <property type="entry name" value="TatSF1-like"/>
</dbReference>
<dbReference type="SMART" id="SM00360">
    <property type="entry name" value="RRM"/>
    <property type="match status" value="2"/>
</dbReference>
<dbReference type="Proteomes" id="UP000301737">
    <property type="component" value="Unassembled WGS sequence"/>
</dbReference>
<dbReference type="PROSITE" id="PS50102">
    <property type="entry name" value="RRM"/>
    <property type="match status" value="2"/>
</dbReference>
<organism evidence="4 5">
    <name type="scientific">Zygosaccharomyces mellis</name>
    <dbReference type="NCBI Taxonomy" id="42258"/>
    <lineage>
        <taxon>Eukaryota</taxon>
        <taxon>Fungi</taxon>
        <taxon>Dikarya</taxon>
        <taxon>Ascomycota</taxon>
        <taxon>Saccharomycotina</taxon>
        <taxon>Saccharomycetes</taxon>
        <taxon>Saccharomycetales</taxon>
        <taxon>Saccharomycetaceae</taxon>
        <taxon>Zygosaccharomyces</taxon>
    </lineage>
</organism>
<evidence type="ECO:0000256" key="2">
    <source>
        <dbReference type="SAM" id="MobiDB-lite"/>
    </source>
</evidence>
<reference evidence="4 5" key="1">
    <citation type="submission" date="2019-01" db="EMBL/GenBank/DDBJ databases">
        <title>Draft Genome Sequencing of Zygosaccharomyces mellis Ca-7.</title>
        <authorList>
            <person name="Shiwa Y."/>
            <person name="Kanesaki Y."/>
            <person name="Ishige T."/>
            <person name="Mura K."/>
            <person name="Hori T."/>
            <person name="Tamura T."/>
        </authorList>
    </citation>
    <scope>NUCLEOTIDE SEQUENCE [LARGE SCALE GENOMIC DNA]</scope>
    <source>
        <strain evidence="4 5">Ca-7</strain>
    </source>
</reference>
<dbReference type="InterPro" id="IPR012677">
    <property type="entry name" value="Nucleotide-bd_a/b_plait_sf"/>
</dbReference>
<dbReference type="PANTHER" id="PTHR15608">
    <property type="entry name" value="SPLICING FACTOR U2AF-ASSOCIATED PROTEIN 2"/>
    <property type="match status" value="1"/>
</dbReference>
<dbReference type="EMBL" id="BIMX01000001">
    <property type="protein sequence ID" value="GCE97285.1"/>
    <property type="molecule type" value="Genomic_DNA"/>
</dbReference>
<dbReference type="OrthoDB" id="10258585at2759"/>